<dbReference type="Gene3D" id="2.30.330.10">
    <property type="entry name" value="SpoA-like"/>
    <property type="match status" value="1"/>
</dbReference>
<keyword evidence="6" id="KW-0145">Chemotaxis</keyword>
<dbReference type="GO" id="GO:0003774">
    <property type="term" value="F:cytoskeletal motor activity"/>
    <property type="evidence" value="ECO:0007669"/>
    <property type="project" value="InterPro"/>
</dbReference>
<evidence type="ECO:0000259" key="11">
    <source>
        <dbReference type="Pfam" id="PF01052"/>
    </source>
</evidence>
<evidence type="ECO:0000256" key="8">
    <source>
        <dbReference type="ARBA" id="ARBA00023136"/>
    </source>
</evidence>
<name>A0A6J4UDC2_9ACTN</name>
<evidence type="ECO:0000256" key="10">
    <source>
        <dbReference type="NCBIfam" id="TIGR01397"/>
    </source>
</evidence>
<keyword evidence="12" id="KW-0282">Flagellum</keyword>
<feature type="domain" description="Flagellar motor switch protein FliN-like C-terminal" evidence="11">
    <location>
        <begin position="254"/>
        <end position="322"/>
    </location>
</feature>
<keyword evidence="12" id="KW-0966">Cell projection</keyword>
<keyword evidence="9" id="KW-0975">Bacterial flagellum</keyword>
<dbReference type="GO" id="GO:0009425">
    <property type="term" value="C:bacterial-type flagellum basal body"/>
    <property type="evidence" value="ECO:0007669"/>
    <property type="project" value="UniProtKB-SubCell"/>
</dbReference>
<dbReference type="PIRSF" id="PIRSF002888">
    <property type="entry name" value="FliM"/>
    <property type="match status" value="1"/>
</dbReference>
<dbReference type="Pfam" id="PF02154">
    <property type="entry name" value="FliM"/>
    <property type="match status" value="1"/>
</dbReference>
<dbReference type="PANTHER" id="PTHR30034:SF6">
    <property type="entry name" value="YOP PROTEINS TRANSLOCATION PROTEIN Q"/>
    <property type="match status" value="1"/>
</dbReference>
<evidence type="ECO:0000256" key="4">
    <source>
        <dbReference type="ARBA" id="ARBA00021898"/>
    </source>
</evidence>
<accession>A0A6J4UDC2</accession>
<dbReference type="GO" id="GO:0071978">
    <property type="term" value="P:bacterial-type flagellum-dependent swarming motility"/>
    <property type="evidence" value="ECO:0007669"/>
    <property type="project" value="TreeGrafter"/>
</dbReference>
<sequence length="340" mass="36217">MSTGQDTLSQAEIDALLAAVAQEPAATGADASSGPSVRIQNMDFRRPSKFNKDQLRTLEMLHDTFSRLGATYLSGALRSAADISVLGAEQVTYGEFISSLPVPALTGILELQPLGTAAILAFDLPLVFTMIDRMLGGPGQGAIRLRELTDIELSLSRSLIQRLLGELSTSWSELVGVDFSLRQTEMNPQFAQIAPPTELSVLLSFQIRVGESTGVMTLCLPWRSIETVAPSLTASSYFSGQRSTADTVRLGEGLLDVEIELRAEVGAVELAIDDVLSLRPGDIVRLGVPVDDGLTLYAGSAPAYRAAPGAHRRRLAVQIHDRLGPAVPAPPTTLEPEAAS</sequence>
<dbReference type="InterPro" id="IPR001543">
    <property type="entry name" value="FliN-like_C"/>
</dbReference>
<organism evidence="12">
    <name type="scientific">uncultured Thermoleophilia bacterium</name>
    <dbReference type="NCBI Taxonomy" id="1497501"/>
    <lineage>
        <taxon>Bacteria</taxon>
        <taxon>Bacillati</taxon>
        <taxon>Actinomycetota</taxon>
        <taxon>Thermoleophilia</taxon>
        <taxon>environmental samples</taxon>
    </lineage>
</organism>
<keyword evidence="12" id="KW-0969">Cilium</keyword>
<evidence type="ECO:0000256" key="9">
    <source>
        <dbReference type="ARBA" id="ARBA00023143"/>
    </source>
</evidence>
<evidence type="ECO:0000256" key="3">
    <source>
        <dbReference type="ARBA" id="ARBA00011049"/>
    </source>
</evidence>
<evidence type="ECO:0000256" key="7">
    <source>
        <dbReference type="ARBA" id="ARBA00022779"/>
    </source>
</evidence>
<evidence type="ECO:0000256" key="1">
    <source>
        <dbReference type="ARBA" id="ARBA00004117"/>
    </source>
</evidence>
<dbReference type="AlphaFoldDB" id="A0A6J4UDC2"/>
<dbReference type="PRINTS" id="PR00955">
    <property type="entry name" value="FLGMOTORFLIM"/>
</dbReference>
<evidence type="ECO:0000256" key="2">
    <source>
        <dbReference type="ARBA" id="ARBA00004202"/>
    </source>
</evidence>
<dbReference type="InterPro" id="IPR028976">
    <property type="entry name" value="CheC-like_sf"/>
</dbReference>
<protein>
    <recommendedName>
        <fullName evidence="4 10">Flagellar motor switch protein FliM</fullName>
    </recommendedName>
</protein>
<evidence type="ECO:0000313" key="12">
    <source>
        <dbReference type="EMBL" id="CAA9546104.1"/>
    </source>
</evidence>
<dbReference type="Gene3D" id="3.40.1550.10">
    <property type="entry name" value="CheC-like"/>
    <property type="match status" value="1"/>
</dbReference>
<evidence type="ECO:0000256" key="6">
    <source>
        <dbReference type="ARBA" id="ARBA00022500"/>
    </source>
</evidence>
<keyword evidence="5" id="KW-1003">Cell membrane</keyword>
<comment type="subcellular location">
    <subcellularLocation>
        <location evidence="1">Bacterial flagellum basal body</location>
    </subcellularLocation>
    <subcellularLocation>
        <location evidence="2">Cell membrane</location>
        <topology evidence="2">Peripheral membrane protein</topology>
    </subcellularLocation>
</comment>
<proteinExistence type="inferred from homology"/>
<evidence type="ECO:0000256" key="5">
    <source>
        <dbReference type="ARBA" id="ARBA00022475"/>
    </source>
</evidence>
<dbReference type="EMBL" id="CADCWC010000348">
    <property type="protein sequence ID" value="CAA9546104.1"/>
    <property type="molecule type" value="Genomic_DNA"/>
</dbReference>
<gene>
    <name evidence="12" type="ORF">AVDCRST_MAG79-2313</name>
</gene>
<dbReference type="InterPro" id="IPR036429">
    <property type="entry name" value="SpoA-like_sf"/>
</dbReference>
<dbReference type="CDD" id="cd17908">
    <property type="entry name" value="FliM"/>
    <property type="match status" value="1"/>
</dbReference>
<comment type="similarity">
    <text evidence="3">Belongs to the FliM family.</text>
</comment>
<dbReference type="InterPro" id="IPR001689">
    <property type="entry name" value="Flag_FliM"/>
</dbReference>
<dbReference type="PANTHER" id="PTHR30034">
    <property type="entry name" value="FLAGELLAR MOTOR SWITCH PROTEIN FLIM"/>
    <property type="match status" value="1"/>
</dbReference>
<reference evidence="12" key="1">
    <citation type="submission" date="2020-02" db="EMBL/GenBank/DDBJ databases">
        <authorList>
            <person name="Meier V. D."/>
        </authorList>
    </citation>
    <scope>NUCLEOTIDE SEQUENCE</scope>
    <source>
        <strain evidence="12">AVDCRST_MAG79</strain>
    </source>
</reference>
<dbReference type="SUPFAM" id="SSF103039">
    <property type="entry name" value="CheC-like"/>
    <property type="match status" value="1"/>
</dbReference>
<dbReference type="GO" id="GO:0050918">
    <property type="term" value="P:positive chemotaxis"/>
    <property type="evidence" value="ECO:0007669"/>
    <property type="project" value="TreeGrafter"/>
</dbReference>
<keyword evidence="8" id="KW-0472">Membrane</keyword>
<dbReference type="GO" id="GO:0005886">
    <property type="term" value="C:plasma membrane"/>
    <property type="evidence" value="ECO:0007669"/>
    <property type="project" value="UniProtKB-SubCell"/>
</dbReference>
<dbReference type="NCBIfam" id="TIGR01397">
    <property type="entry name" value="fliM_switch"/>
    <property type="match status" value="1"/>
</dbReference>
<keyword evidence="7" id="KW-0283">Flagellar rotation</keyword>
<dbReference type="SUPFAM" id="SSF101801">
    <property type="entry name" value="Surface presentation of antigens (SPOA)"/>
    <property type="match status" value="1"/>
</dbReference>
<dbReference type="Pfam" id="PF01052">
    <property type="entry name" value="FliMN_C"/>
    <property type="match status" value="1"/>
</dbReference>